<dbReference type="AlphaFoldDB" id="A0A9W6T8G4"/>
<proteinExistence type="predicted"/>
<gene>
    <name evidence="2" type="ORF">Amon01_000958900</name>
</gene>
<protein>
    <submittedName>
        <fullName evidence="2">Unnamed protein product</fullName>
    </submittedName>
</protein>
<comment type="caution">
    <text evidence="2">The sequence shown here is derived from an EMBL/GenBank/DDBJ whole genome shotgun (WGS) entry which is preliminary data.</text>
</comment>
<feature type="region of interest" description="Disordered" evidence="1">
    <location>
        <begin position="57"/>
        <end position="101"/>
    </location>
</feature>
<dbReference type="Proteomes" id="UP001165063">
    <property type="component" value="Unassembled WGS sequence"/>
</dbReference>
<dbReference type="EMBL" id="BSXU01012355">
    <property type="protein sequence ID" value="GME76991.1"/>
    <property type="molecule type" value="Genomic_DNA"/>
</dbReference>
<accession>A0A9W6T8G4</accession>
<sequence>MSKVNSPKSPRGNPIPGSDAYYQQQQQKKQQHKQQAEAAKQHAEAARTVSSQVVIELPPPDESELQYLSETELSSPEYEPLEQLTAEEYYPDTDSDANMAV</sequence>
<reference evidence="2" key="1">
    <citation type="submission" date="2023-04" db="EMBL/GenBank/DDBJ databases">
        <title>Ambrosiozyma monospora NBRC 1965.</title>
        <authorList>
            <person name="Ichikawa N."/>
            <person name="Sato H."/>
            <person name="Tonouchi N."/>
        </authorList>
    </citation>
    <scope>NUCLEOTIDE SEQUENCE</scope>
    <source>
        <strain evidence="2">NBRC 1965</strain>
    </source>
</reference>
<organism evidence="2 3">
    <name type="scientific">Ambrosiozyma monospora</name>
    <name type="common">Yeast</name>
    <name type="synonym">Endomycopsis monosporus</name>
    <dbReference type="NCBI Taxonomy" id="43982"/>
    <lineage>
        <taxon>Eukaryota</taxon>
        <taxon>Fungi</taxon>
        <taxon>Dikarya</taxon>
        <taxon>Ascomycota</taxon>
        <taxon>Saccharomycotina</taxon>
        <taxon>Pichiomycetes</taxon>
        <taxon>Pichiales</taxon>
        <taxon>Pichiaceae</taxon>
        <taxon>Ambrosiozyma</taxon>
    </lineage>
</organism>
<evidence type="ECO:0000313" key="3">
    <source>
        <dbReference type="Proteomes" id="UP001165063"/>
    </source>
</evidence>
<feature type="region of interest" description="Disordered" evidence="1">
    <location>
        <begin position="1"/>
        <end position="45"/>
    </location>
</feature>
<name>A0A9W6T8G4_AMBMO</name>
<keyword evidence="3" id="KW-1185">Reference proteome</keyword>
<evidence type="ECO:0000313" key="2">
    <source>
        <dbReference type="EMBL" id="GME76991.1"/>
    </source>
</evidence>
<evidence type="ECO:0000256" key="1">
    <source>
        <dbReference type="SAM" id="MobiDB-lite"/>
    </source>
</evidence>